<comment type="caution">
    <text evidence="1">The sequence shown here is derived from an EMBL/GenBank/DDBJ whole genome shotgun (WGS) entry which is preliminary data.</text>
</comment>
<dbReference type="Proteomes" id="UP000549009">
    <property type="component" value="Unassembled WGS sequence"/>
</dbReference>
<dbReference type="Pfam" id="PF19985">
    <property type="entry name" value="DUF6421"/>
    <property type="match status" value="1"/>
</dbReference>
<dbReference type="RefSeq" id="WP_229879335.1">
    <property type="nucleotide sequence ID" value="NZ_BMSQ01000016.1"/>
</dbReference>
<accession>A0A7W8AZM1</accession>
<evidence type="ECO:0000313" key="1">
    <source>
        <dbReference type="EMBL" id="MBB5106881.1"/>
    </source>
</evidence>
<organism evidence="1 2">
    <name type="scientific">Streptomyces spectabilis</name>
    <dbReference type="NCBI Taxonomy" id="68270"/>
    <lineage>
        <taxon>Bacteria</taxon>
        <taxon>Bacillati</taxon>
        <taxon>Actinomycetota</taxon>
        <taxon>Actinomycetes</taxon>
        <taxon>Kitasatosporales</taxon>
        <taxon>Streptomycetaceae</taxon>
        <taxon>Streptomyces</taxon>
    </lineage>
</organism>
<protein>
    <submittedName>
        <fullName evidence="1">Uncharacterized protein</fullName>
    </submittedName>
</protein>
<dbReference type="EMBL" id="JACHJD010000011">
    <property type="protein sequence ID" value="MBB5106881.1"/>
    <property type="molecule type" value="Genomic_DNA"/>
</dbReference>
<keyword evidence="2" id="KW-1185">Reference proteome</keyword>
<sequence>MSGTTNGVLGPVRGTHRLHDDLLGEAERLGRGLLPRVNAFRSRQRDDGTVPAPDDADRRALLAVKDEATRWFAGHGRAAQADALAADIEGWLAAGLDTPPHFARSRDALTAPADGDWAAFLAPVRTTNSVPPVGKRLEFFLVRRKEPDALPDLAEHYPHPKNNCQAAVLIAGSAGLADGNCIVFFPENVAAHDKVAEQAYAIFFFSKFRRIHETYAVPSARAVLTPGSVPRASTGMDPEACYQARAVWGYLHDYFHHQGRWPLDRHIKLKMNWFIGLLEELKVDARTALACHADPAVPYADEQIAMILLERMFRYPLDAHAVRNFDAGTGVFLYSWLRERRALTTDRTGLLRLDHDRVIDGLRELVAAVEGMEAAVSTPAEYRAAAKALVRTQLREGAEGDRYAFTDDQRALVRARERLAAAPPPRFAPAEL</sequence>
<gene>
    <name evidence="1" type="ORF">FHS40_005995</name>
</gene>
<proteinExistence type="predicted"/>
<name>A0A7W8AZM1_STRST</name>
<dbReference type="AlphaFoldDB" id="A0A7W8AZM1"/>
<reference evidence="1 2" key="1">
    <citation type="submission" date="2020-08" db="EMBL/GenBank/DDBJ databases">
        <title>Genomic Encyclopedia of Type Strains, Phase III (KMG-III): the genomes of soil and plant-associated and newly described type strains.</title>
        <authorList>
            <person name="Whitman W."/>
        </authorList>
    </citation>
    <scope>NUCLEOTIDE SEQUENCE [LARGE SCALE GENOMIC DNA]</scope>
    <source>
        <strain evidence="1 2">CECT 3146</strain>
    </source>
</reference>
<evidence type="ECO:0000313" key="2">
    <source>
        <dbReference type="Proteomes" id="UP000549009"/>
    </source>
</evidence>
<dbReference type="InterPro" id="IPR046306">
    <property type="entry name" value="DUF6421"/>
</dbReference>